<dbReference type="Gene3D" id="1.10.150.130">
    <property type="match status" value="1"/>
</dbReference>
<dbReference type="Gene3D" id="3.30.160.390">
    <property type="entry name" value="Integrase, DNA-binding domain"/>
    <property type="match status" value="1"/>
</dbReference>
<evidence type="ECO:0000313" key="9">
    <source>
        <dbReference type="Proteomes" id="UP000539372"/>
    </source>
</evidence>
<feature type="domain" description="Core-binding (CB)" evidence="7">
    <location>
        <begin position="102"/>
        <end position="183"/>
    </location>
</feature>
<keyword evidence="3 5" id="KW-0238">DNA-binding</keyword>
<evidence type="ECO:0000256" key="3">
    <source>
        <dbReference type="ARBA" id="ARBA00023125"/>
    </source>
</evidence>
<dbReference type="InterPro" id="IPR044068">
    <property type="entry name" value="CB"/>
</dbReference>
<dbReference type="InterPro" id="IPR050808">
    <property type="entry name" value="Phage_Integrase"/>
</dbReference>
<organism evidence="8 9">
    <name type="scientific">Pacificispira spongiicola</name>
    <dbReference type="NCBI Taxonomy" id="2729598"/>
    <lineage>
        <taxon>Bacteria</taxon>
        <taxon>Pseudomonadati</taxon>
        <taxon>Pseudomonadota</taxon>
        <taxon>Alphaproteobacteria</taxon>
        <taxon>Rhodospirillales</taxon>
        <taxon>Rhodospirillaceae</taxon>
        <taxon>Pacificispira</taxon>
    </lineage>
</organism>
<dbReference type="PANTHER" id="PTHR30629">
    <property type="entry name" value="PROPHAGE INTEGRASE"/>
    <property type="match status" value="1"/>
</dbReference>
<evidence type="ECO:0000256" key="4">
    <source>
        <dbReference type="ARBA" id="ARBA00023172"/>
    </source>
</evidence>
<dbReference type="InterPro" id="IPR038488">
    <property type="entry name" value="Integrase_DNA-bd_sf"/>
</dbReference>
<protein>
    <submittedName>
        <fullName evidence="8">Tyrosine-type recombinase/integrase</fullName>
    </submittedName>
</protein>
<sequence length="412" mass="45755">MARALNKLAARRVATETRKGRYSDGGGLWLQVGEAANKSWLFRFQLNGRKRQMGLGAVHTVSLADARQEAARCRQLIRDGIDPIEERKAILLDRRTQAGTAKTFKQCAESYIKQHAPKWSNVKHAAQWTATLETYAYPVIGTLGVGDVDTPQVLDILEPIWSEKPETASRVRGRIEAILDWAIARKHREGENPARWRGHLNKILPARSKRSKKHHAALPYPEINTFVTSLREQPGMAARALEFLILTGTRTGEVLGARWSEIDFTNSCWNIPGERTKTGADHRVPLSGGAVAILRVMEDLKSSDFVFPGARPKSPLSNMSMLAVLKRMGRADLTSHGFRSTFKDWASECTRYPNEVSEAALGHAIPSAVEAAYRRGDLFDKRVRLMSDWAAFVARPVEASGTVVSIQGSTHA</sequence>
<dbReference type="InterPro" id="IPR053876">
    <property type="entry name" value="Phage_int_M"/>
</dbReference>
<feature type="domain" description="Tyr recombinase" evidence="6">
    <location>
        <begin position="213"/>
        <end position="388"/>
    </location>
</feature>
<proteinExistence type="inferred from homology"/>
<dbReference type="InterPro" id="IPR013762">
    <property type="entry name" value="Integrase-like_cat_sf"/>
</dbReference>
<dbReference type="CDD" id="cd00801">
    <property type="entry name" value="INT_P4_C"/>
    <property type="match status" value="1"/>
</dbReference>
<dbReference type="AlphaFoldDB" id="A0A7Y0E2C5"/>
<evidence type="ECO:0000313" key="8">
    <source>
        <dbReference type="EMBL" id="NMM45958.1"/>
    </source>
</evidence>
<keyword evidence="2" id="KW-0229">DNA integration</keyword>
<dbReference type="InterPro" id="IPR002104">
    <property type="entry name" value="Integrase_catalytic"/>
</dbReference>
<dbReference type="Proteomes" id="UP000539372">
    <property type="component" value="Unassembled WGS sequence"/>
</dbReference>
<dbReference type="EMBL" id="JABBNT010000005">
    <property type="protein sequence ID" value="NMM45958.1"/>
    <property type="molecule type" value="Genomic_DNA"/>
</dbReference>
<evidence type="ECO:0000256" key="2">
    <source>
        <dbReference type="ARBA" id="ARBA00022908"/>
    </source>
</evidence>
<comment type="caution">
    <text evidence="8">The sequence shown here is derived from an EMBL/GenBank/DDBJ whole genome shotgun (WGS) entry which is preliminary data.</text>
</comment>
<dbReference type="RefSeq" id="WP_169626358.1">
    <property type="nucleotide sequence ID" value="NZ_JABBNT010000005.1"/>
</dbReference>
<dbReference type="GO" id="GO:0003677">
    <property type="term" value="F:DNA binding"/>
    <property type="evidence" value="ECO:0007669"/>
    <property type="project" value="UniProtKB-UniRule"/>
</dbReference>
<evidence type="ECO:0000259" key="7">
    <source>
        <dbReference type="PROSITE" id="PS51900"/>
    </source>
</evidence>
<dbReference type="Pfam" id="PF22022">
    <property type="entry name" value="Phage_int_M"/>
    <property type="match status" value="1"/>
</dbReference>
<name>A0A7Y0E2C5_9PROT</name>
<accession>A0A7Y0E2C5</accession>
<dbReference type="PROSITE" id="PS51898">
    <property type="entry name" value="TYR_RECOMBINASE"/>
    <property type="match status" value="1"/>
</dbReference>
<reference evidence="8 9" key="1">
    <citation type="submission" date="2020-04" db="EMBL/GenBank/DDBJ databases">
        <title>Rhodospirillaceae bacterium KN72 isolated from deep sea.</title>
        <authorList>
            <person name="Zhang D.-C."/>
        </authorList>
    </citation>
    <scope>NUCLEOTIDE SEQUENCE [LARGE SCALE GENOMIC DNA]</scope>
    <source>
        <strain evidence="8 9">KN72</strain>
    </source>
</reference>
<dbReference type="InterPro" id="IPR025166">
    <property type="entry name" value="Integrase_DNA_bind_dom"/>
</dbReference>
<dbReference type="InterPro" id="IPR010998">
    <property type="entry name" value="Integrase_recombinase_N"/>
</dbReference>
<keyword evidence="4" id="KW-0233">DNA recombination</keyword>
<dbReference type="InterPro" id="IPR011010">
    <property type="entry name" value="DNA_brk_join_enz"/>
</dbReference>
<evidence type="ECO:0000256" key="1">
    <source>
        <dbReference type="ARBA" id="ARBA00008857"/>
    </source>
</evidence>
<dbReference type="PANTHER" id="PTHR30629:SF2">
    <property type="entry name" value="PROPHAGE INTEGRASE INTS-RELATED"/>
    <property type="match status" value="1"/>
</dbReference>
<dbReference type="GO" id="GO:0015074">
    <property type="term" value="P:DNA integration"/>
    <property type="evidence" value="ECO:0007669"/>
    <property type="project" value="UniProtKB-KW"/>
</dbReference>
<dbReference type="GO" id="GO:0006310">
    <property type="term" value="P:DNA recombination"/>
    <property type="evidence" value="ECO:0007669"/>
    <property type="project" value="UniProtKB-KW"/>
</dbReference>
<gene>
    <name evidence="8" type="ORF">HH303_15780</name>
</gene>
<comment type="similarity">
    <text evidence="1">Belongs to the 'phage' integrase family.</text>
</comment>
<dbReference type="Pfam" id="PF13356">
    <property type="entry name" value="Arm-DNA-bind_3"/>
    <property type="match status" value="1"/>
</dbReference>
<keyword evidence="9" id="KW-1185">Reference proteome</keyword>
<dbReference type="Pfam" id="PF00589">
    <property type="entry name" value="Phage_integrase"/>
    <property type="match status" value="1"/>
</dbReference>
<dbReference type="SUPFAM" id="SSF56349">
    <property type="entry name" value="DNA breaking-rejoining enzymes"/>
    <property type="match status" value="1"/>
</dbReference>
<dbReference type="PROSITE" id="PS51900">
    <property type="entry name" value="CB"/>
    <property type="match status" value="1"/>
</dbReference>
<evidence type="ECO:0000259" key="6">
    <source>
        <dbReference type="PROSITE" id="PS51898"/>
    </source>
</evidence>
<evidence type="ECO:0000256" key="5">
    <source>
        <dbReference type="PROSITE-ProRule" id="PRU01248"/>
    </source>
</evidence>
<dbReference type="Gene3D" id="1.10.443.10">
    <property type="entry name" value="Intergrase catalytic core"/>
    <property type="match status" value="1"/>
</dbReference>